<accession>A0A517LCD2</accession>
<gene>
    <name evidence="1" type="ORF">FKW77_006005</name>
</gene>
<reference evidence="1 2" key="1">
    <citation type="submission" date="2019-07" db="EMBL/GenBank/DDBJ databases">
        <title>Finished genome of Venturia effusa.</title>
        <authorList>
            <person name="Young C.A."/>
            <person name="Cox M.P."/>
            <person name="Ganley A.R.D."/>
            <person name="David W.J."/>
        </authorList>
    </citation>
    <scope>NUCLEOTIDE SEQUENCE [LARGE SCALE GENOMIC DNA]</scope>
    <source>
        <strain evidence="2">albino</strain>
    </source>
</reference>
<evidence type="ECO:0000313" key="2">
    <source>
        <dbReference type="Proteomes" id="UP000316270"/>
    </source>
</evidence>
<name>A0A517LCD2_9PEZI</name>
<dbReference type="InterPro" id="IPR036188">
    <property type="entry name" value="FAD/NAD-bd_sf"/>
</dbReference>
<keyword evidence="2" id="KW-1185">Reference proteome</keyword>
<protein>
    <submittedName>
        <fullName evidence="1">Uncharacterized protein</fullName>
    </submittedName>
</protein>
<dbReference type="EMBL" id="CP042193">
    <property type="protein sequence ID" value="QDS73309.1"/>
    <property type="molecule type" value="Genomic_DNA"/>
</dbReference>
<proteinExistence type="predicted"/>
<organism evidence="1 2">
    <name type="scientific">Venturia effusa</name>
    <dbReference type="NCBI Taxonomy" id="50376"/>
    <lineage>
        <taxon>Eukaryota</taxon>
        <taxon>Fungi</taxon>
        <taxon>Dikarya</taxon>
        <taxon>Ascomycota</taxon>
        <taxon>Pezizomycotina</taxon>
        <taxon>Dothideomycetes</taxon>
        <taxon>Pleosporomycetidae</taxon>
        <taxon>Venturiales</taxon>
        <taxon>Venturiaceae</taxon>
        <taxon>Venturia</taxon>
    </lineage>
</organism>
<sequence length="107" mass="11796">MDQEEIDKSREKIYRDAETRTNYAGFLHDLNPGKCFEISEEPRLPIIVPNTMSLKKVDHGTGVYTHFGLTTAGFTTFHFMYGPQALTALGAGIPCDEAQGDRTGEAG</sequence>
<dbReference type="Proteomes" id="UP000316270">
    <property type="component" value="Chromosome 9"/>
</dbReference>
<dbReference type="AlphaFoldDB" id="A0A517LCD2"/>
<evidence type="ECO:0000313" key="1">
    <source>
        <dbReference type="EMBL" id="QDS73309.1"/>
    </source>
</evidence>
<dbReference type="Gene3D" id="3.50.50.60">
    <property type="entry name" value="FAD/NAD(P)-binding domain"/>
    <property type="match status" value="1"/>
</dbReference>